<organism evidence="4 5">
    <name type="scientific">Paraburkholderia caballeronis</name>
    <dbReference type="NCBI Taxonomy" id="416943"/>
    <lineage>
        <taxon>Bacteria</taxon>
        <taxon>Pseudomonadati</taxon>
        <taxon>Pseudomonadota</taxon>
        <taxon>Betaproteobacteria</taxon>
        <taxon>Burkholderiales</taxon>
        <taxon>Burkholderiaceae</taxon>
        <taxon>Paraburkholderia</taxon>
    </lineage>
</organism>
<evidence type="ECO:0000256" key="1">
    <source>
        <dbReference type="ARBA" id="ARBA00022679"/>
    </source>
</evidence>
<keyword evidence="4" id="KW-0687">Ribonucleoprotein</keyword>
<dbReference type="SUPFAM" id="SSF55729">
    <property type="entry name" value="Acyl-CoA N-acyltransferases (Nat)"/>
    <property type="match status" value="1"/>
</dbReference>
<protein>
    <submittedName>
        <fullName evidence="4">Ribosomal protein S18 acetylase RimI</fullName>
    </submittedName>
</protein>
<dbReference type="InterPro" id="IPR000182">
    <property type="entry name" value="GNAT_dom"/>
</dbReference>
<dbReference type="CDD" id="cd04301">
    <property type="entry name" value="NAT_SF"/>
    <property type="match status" value="1"/>
</dbReference>
<dbReference type="Pfam" id="PF00583">
    <property type="entry name" value="Acetyltransf_1"/>
    <property type="match status" value="1"/>
</dbReference>
<feature type="domain" description="N-acetyltransferase" evidence="3">
    <location>
        <begin position="15"/>
        <end position="161"/>
    </location>
</feature>
<sequence length="165" mass="18048">MTHMPHMPQALDAPLAIRGFVAADTDAVIALWQHAFPEYREPGKPHRDPRLSIANKLATQPDLFFVATRDATIVGTVMAGYDGHRGWLYSLAVDPAARRLGIGTRLVAHAEAALVARGCPKVNLQVMPDKPDVMRFYDALGYRADPVVSLGKRLEAKQPEPVAES</sequence>
<dbReference type="PROSITE" id="PS51186">
    <property type="entry name" value="GNAT"/>
    <property type="match status" value="1"/>
</dbReference>
<dbReference type="NCBIfam" id="NF002959">
    <property type="entry name" value="PRK03624.1"/>
    <property type="match status" value="1"/>
</dbReference>
<dbReference type="Gene3D" id="3.40.630.30">
    <property type="match status" value="1"/>
</dbReference>
<accession>A0A1H7TL58</accession>
<gene>
    <name evidence="4" type="ORF">SAMN05192542_115133</name>
</gene>
<evidence type="ECO:0000313" key="4">
    <source>
        <dbReference type="EMBL" id="SEL85423.1"/>
    </source>
</evidence>
<dbReference type="GO" id="GO:0005840">
    <property type="term" value="C:ribosome"/>
    <property type="evidence" value="ECO:0007669"/>
    <property type="project" value="UniProtKB-KW"/>
</dbReference>
<keyword evidence="1" id="KW-0808">Transferase</keyword>
<dbReference type="Proteomes" id="UP000199120">
    <property type="component" value="Unassembled WGS sequence"/>
</dbReference>
<evidence type="ECO:0000313" key="5">
    <source>
        <dbReference type="Proteomes" id="UP000199120"/>
    </source>
</evidence>
<dbReference type="InterPro" id="IPR016181">
    <property type="entry name" value="Acyl_CoA_acyltransferase"/>
</dbReference>
<dbReference type="PANTHER" id="PTHR43877">
    <property type="entry name" value="AMINOALKYLPHOSPHONATE N-ACETYLTRANSFERASE-RELATED-RELATED"/>
    <property type="match status" value="1"/>
</dbReference>
<keyword evidence="2" id="KW-0012">Acyltransferase</keyword>
<dbReference type="STRING" id="416943.SAMN05445871_1005"/>
<evidence type="ECO:0000259" key="3">
    <source>
        <dbReference type="PROSITE" id="PS51186"/>
    </source>
</evidence>
<keyword evidence="4" id="KW-0689">Ribosomal protein</keyword>
<dbReference type="InterPro" id="IPR050832">
    <property type="entry name" value="Bact_Acetyltransf"/>
</dbReference>
<proteinExistence type="predicted"/>
<dbReference type="AlphaFoldDB" id="A0A1H7TL58"/>
<dbReference type="RefSeq" id="WP_244283747.1">
    <property type="nucleotide sequence ID" value="NZ_FNSR01000001.1"/>
</dbReference>
<keyword evidence="5" id="KW-1185">Reference proteome</keyword>
<evidence type="ECO:0000256" key="2">
    <source>
        <dbReference type="ARBA" id="ARBA00023315"/>
    </source>
</evidence>
<reference evidence="5" key="1">
    <citation type="submission" date="2016-10" db="EMBL/GenBank/DDBJ databases">
        <authorList>
            <person name="Varghese N."/>
            <person name="Submissions S."/>
        </authorList>
    </citation>
    <scope>NUCLEOTIDE SEQUENCE [LARGE SCALE GENOMIC DNA]</scope>
    <source>
        <strain evidence="5">LMG 26416</strain>
    </source>
</reference>
<name>A0A1H7TL58_9BURK</name>
<dbReference type="GO" id="GO:0016747">
    <property type="term" value="F:acyltransferase activity, transferring groups other than amino-acyl groups"/>
    <property type="evidence" value="ECO:0007669"/>
    <property type="project" value="InterPro"/>
</dbReference>
<dbReference type="EMBL" id="FOAJ01000015">
    <property type="protein sequence ID" value="SEL85423.1"/>
    <property type="molecule type" value="Genomic_DNA"/>
</dbReference>